<dbReference type="InterPro" id="IPR006912">
    <property type="entry name" value="Harbinger_derived_prot"/>
</dbReference>
<organism evidence="2 3">
    <name type="scientific">Prunus dulcis</name>
    <name type="common">Almond</name>
    <name type="synonym">Amygdalus dulcis</name>
    <dbReference type="NCBI Taxonomy" id="3755"/>
    <lineage>
        <taxon>Eukaryota</taxon>
        <taxon>Viridiplantae</taxon>
        <taxon>Streptophyta</taxon>
        <taxon>Embryophyta</taxon>
        <taxon>Tracheophyta</taxon>
        <taxon>Spermatophyta</taxon>
        <taxon>Magnoliopsida</taxon>
        <taxon>eudicotyledons</taxon>
        <taxon>Gunneridae</taxon>
        <taxon>Pentapetalae</taxon>
        <taxon>rosids</taxon>
        <taxon>fabids</taxon>
        <taxon>Rosales</taxon>
        <taxon>Rosaceae</taxon>
        <taxon>Amygdaloideae</taxon>
        <taxon>Amygdaleae</taxon>
        <taxon>Prunus</taxon>
    </lineage>
</organism>
<evidence type="ECO:0000313" key="3">
    <source>
        <dbReference type="Proteomes" id="UP001054821"/>
    </source>
</evidence>
<dbReference type="PANTHER" id="PTHR47150:SF5">
    <property type="entry name" value="OS07G0546750 PROTEIN"/>
    <property type="match status" value="1"/>
</dbReference>
<dbReference type="AlphaFoldDB" id="A0AAD4ZQU3"/>
<dbReference type="EMBL" id="JAJFAZ020000001">
    <property type="protein sequence ID" value="KAI5352627.1"/>
    <property type="molecule type" value="Genomic_DNA"/>
</dbReference>
<evidence type="ECO:0000313" key="2">
    <source>
        <dbReference type="EMBL" id="KAI5352627.1"/>
    </source>
</evidence>
<name>A0AAD4ZQU3_PRUDU</name>
<comment type="caution">
    <text evidence="2">The sequence shown here is derived from an EMBL/GenBank/DDBJ whole genome shotgun (WGS) entry which is preliminary data.</text>
</comment>
<protein>
    <submittedName>
        <fullName evidence="2">Uncharacterized protein</fullName>
    </submittedName>
</protein>
<accession>A0AAD4ZQU3</accession>
<dbReference type="Pfam" id="PF04827">
    <property type="entry name" value="Plant_tran"/>
    <property type="match status" value="1"/>
</dbReference>
<proteinExistence type="predicted"/>
<keyword evidence="3" id="KW-1185">Reference proteome</keyword>
<reference evidence="2 3" key="1">
    <citation type="journal article" date="2022" name="G3 (Bethesda)">
        <title>Whole-genome sequence and methylome profiling of the almond [Prunus dulcis (Mill.) D.A. Webb] cultivar 'Nonpareil'.</title>
        <authorList>
            <person name="D'Amico-Willman K.M."/>
            <person name="Ouma W.Z."/>
            <person name="Meulia T."/>
            <person name="Sideli G.M."/>
            <person name="Gradziel T.M."/>
            <person name="Fresnedo-Ramirez J."/>
        </authorList>
    </citation>
    <scope>NUCLEOTIDE SEQUENCE [LARGE SCALE GENOMIC DNA]</scope>
    <source>
        <strain evidence="2">Clone GOH B32 T37-40</strain>
    </source>
</reference>
<dbReference type="Proteomes" id="UP001054821">
    <property type="component" value="Chromosome 1"/>
</dbReference>
<feature type="region of interest" description="Disordered" evidence="1">
    <location>
        <begin position="98"/>
        <end position="123"/>
    </location>
</feature>
<evidence type="ECO:0000256" key="1">
    <source>
        <dbReference type="SAM" id="MobiDB-lite"/>
    </source>
</evidence>
<dbReference type="PANTHER" id="PTHR47150">
    <property type="entry name" value="OS12G0169200 PROTEIN"/>
    <property type="match status" value="1"/>
</dbReference>
<gene>
    <name evidence="2" type="ORF">L3X38_005518</name>
</gene>
<sequence length="513" mass="59707">MLGEARERNRRADEVNELQRQVDEQVLIAVALQEEENQGHRWRGLLGAHWLWVRRNSKVKRVGGWSNPRMGDHPGKLLRELLETKPCGLPGPKRTISRYGGADPGCDNRRGSQVGRRRNVERHRHSRGKNLLEDYFIPTSLYSDVDFRRRFRMQPHLFNKVMHDICNYDAYFVQKCYATGVLGLLPEQKLTAVIRMLAYGASADQVDEIARMGKSTTLEALVRFCQAVETLYTRDYLRRPTPRDLQRLLQKPEARGFPGMIGSIDCMHWQWKNCPTAWQGDYGNRKGQKSIILEAVAGFDTWVWHAFFGVAGSQNDLNVLGQSPVFNDVLRGQGPNVTYEVNNTVYQTGYYLADGIYPRWTTFVKSIPNPRSQKQKLFATYQEGYRKDVERYFGILQARWLIIRGAARMFDEEIIRSIMMTCIILHNMIVEDEYDYDALEVYEPDPMNTALTWIYERPMGPNGEQFEPEPLVRDGHLMTRMIDRYTEMQSSYIHEMRQVHLMEHLWAVKGNED</sequence>